<sequence length="163" mass="17483">MNTTTRIQPKAIDWLTVVSLTLALWLGASLLLDLVVMPCLSQAGMLHEAGFASAGYAIFGIFNRMEVLCGAVVVSGFLAVEGVSHRPVMYPRVALVLAGLLLLIPLAYLYVLSPNMSALGLSLNQFAEAETPMAMNLMHASYWILETFKVAAIGSLLGIANRT</sequence>
<dbReference type="AlphaFoldDB" id="A0A0M2PVU4"/>
<evidence type="ECO:0008006" key="4">
    <source>
        <dbReference type="Google" id="ProtNLM"/>
    </source>
</evidence>
<feature type="transmembrane region" description="Helical" evidence="1">
    <location>
        <begin position="12"/>
        <end position="36"/>
    </location>
</feature>
<gene>
    <name evidence="2" type="ORF">PROH_11430</name>
</gene>
<keyword evidence="3" id="KW-1185">Reference proteome</keyword>
<proteinExistence type="predicted"/>
<dbReference type="STRING" id="317619.GCA_000332315_01065"/>
<keyword evidence="1" id="KW-0812">Transmembrane</keyword>
<evidence type="ECO:0000313" key="2">
    <source>
        <dbReference type="EMBL" id="KKJ00285.1"/>
    </source>
</evidence>
<feature type="transmembrane region" description="Helical" evidence="1">
    <location>
        <begin position="140"/>
        <end position="160"/>
    </location>
</feature>
<dbReference type="OrthoDB" id="463671at2"/>
<dbReference type="eggNOG" id="ENOG5032H5C">
    <property type="taxonomic scope" value="Bacteria"/>
</dbReference>
<dbReference type="RefSeq" id="WP_017711663.1">
    <property type="nucleotide sequence ID" value="NZ_KB235933.1"/>
</dbReference>
<keyword evidence="1" id="KW-0472">Membrane</keyword>
<evidence type="ECO:0000256" key="1">
    <source>
        <dbReference type="SAM" id="Phobius"/>
    </source>
</evidence>
<reference evidence="2" key="1">
    <citation type="submission" date="2012-04" db="EMBL/GenBank/DDBJ databases">
        <authorList>
            <person name="Borisov I.G."/>
            <person name="Ivanikova N.V."/>
            <person name="Pinevich A.V."/>
        </authorList>
    </citation>
    <scope>NUCLEOTIDE SEQUENCE</scope>
    <source>
        <strain evidence="2">CALU 1027</strain>
    </source>
</reference>
<dbReference type="EMBL" id="AJTX02000004">
    <property type="protein sequence ID" value="KKJ00285.1"/>
    <property type="molecule type" value="Genomic_DNA"/>
</dbReference>
<dbReference type="Proteomes" id="UP000034681">
    <property type="component" value="Unassembled WGS sequence"/>
</dbReference>
<comment type="caution">
    <text evidence="2">The sequence shown here is derived from an EMBL/GenBank/DDBJ whole genome shotgun (WGS) entry which is preliminary data.</text>
</comment>
<organism evidence="2 3">
    <name type="scientific">Prochlorothrix hollandica PCC 9006 = CALU 1027</name>
    <dbReference type="NCBI Taxonomy" id="317619"/>
    <lineage>
        <taxon>Bacteria</taxon>
        <taxon>Bacillati</taxon>
        <taxon>Cyanobacteriota</taxon>
        <taxon>Cyanophyceae</taxon>
        <taxon>Prochlorotrichales</taxon>
        <taxon>Prochlorotrichaceae</taxon>
        <taxon>Prochlorothrix</taxon>
    </lineage>
</organism>
<feature type="transmembrane region" description="Helical" evidence="1">
    <location>
        <begin position="56"/>
        <end position="80"/>
    </location>
</feature>
<feature type="transmembrane region" description="Helical" evidence="1">
    <location>
        <begin position="92"/>
        <end position="111"/>
    </location>
</feature>
<protein>
    <recommendedName>
        <fullName evidence="4">DUF4149 domain-containing protein</fullName>
    </recommendedName>
</protein>
<evidence type="ECO:0000313" key="3">
    <source>
        <dbReference type="Proteomes" id="UP000034681"/>
    </source>
</evidence>
<keyword evidence="1" id="KW-1133">Transmembrane helix</keyword>
<accession>A0A0M2PVU4</accession>
<name>A0A0M2PVU4_PROHO</name>